<keyword evidence="7" id="KW-1185">Reference proteome</keyword>
<keyword evidence="3 5" id="KW-1133">Transmembrane helix</keyword>
<feature type="transmembrane region" description="Helical" evidence="5">
    <location>
        <begin position="378"/>
        <end position="398"/>
    </location>
</feature>
<dbReference type="InterPro" id="IPR004752">
    <property type="entry name" value="AmpG_permease/AT-1"/>
</dbReference>
<evidence type="ECO:0000313" key="6">
    <source>
        <dbReference type="EMBL" id="ODV63048.1"/>
    </source>
</evidence>
<reference evidence="7" key="1">
    <citation type="submission" date="2016-05" db="EMBL/GenBank/DDBJ databases">
        <title>Comparative genomics of biotechnologically important yeasts.</title>
        <authorList>
            <consortium name="DOE Joint Genome Institute"/>
            <person name="Riley R."/>
            <person name="Haridas S."/>
            <person name="Wolfe K.H."/>
            <person name="Lopes M.R."/>
            <person name="Hittinger C.T."/>
            <person name="Goker M."/>
            <person name="Salamov A."/>
            <person name="Wisecaver J."/>
            <person name="Long T.M."/>
            <person name="Aerts A.L."/>
            <person name="Barry K."/>
            <person name="Choi C."/>
            <person name="Clum A."/>
            <person name="Coughlan A.Y."/>
            <person name="Deshpande S."/>
            <person name="Douglass A.P."/>
            <person name="Hanson S.J."/>
            <person name="Klenk H.-P."/>
            <person name="Labutti K."/>
            <person name="Lapidus A."/>
            <person name="Lindquist E."/>
            <person name="Lipzen A."/>
            <person name="Meier-Kolthoff J.P."/>
            <person name="Ohm R.A."/>
            <person name="Otillar R.P."/>
            <person name="Pangilinan J."/>
            <person name="Peng Y."/>
            <person name="Rokas A."/>
            <person name="Rosa C.A."/>
            <person name="Scheuner C."/>
            <person name="Sibirny A.A."/>
            <person name="Slot J.C."/>
            <person name="Stielow J.B."/>
            <person name="Sun H."/>
            <person name="Kurtzman C.P."/>
            <person name="Blackwell M."/>
            <person name="Grigoriev I.V."/>
            <person name="Jeffries T.W."/>
        </authorList>
    </citation>
    <scope>NUCLEOTIDE SEQUENCE [LARGE SCALE GENOMIC DNA]</scope>
    <source>
        <strain evidence="7">DSM 1968</strain>
    </source>
</reference>
<feature type="transmembrane region" description="Helical" evidence="5">
    <location>
        <begin position="58"/>
        <end position="77"/>
    </location>
</feature>
<dbReference type="FunFam" id="1.20.1250.20:FF:000289">
    <property type="entry name" value="Acetyl-coenzyme A transporter 1"/>
    <property type="match status" value="1"/>
</dbReference>
<comment type="subcellular location">
    <subcellularLocation>
        <location evidence="1">Membrane</location>
        <topology evidence="1">Multi-pass membrane protein</topology>
    </subcellularLocation>
</comment>
<evidence type="ECO:0000313" key="7">
    <source>
        <dbReference type="Proteomes" id="UP000095038"/>
    </source>
</evidence>
<dbReference type="InParanoid" id="A0A1D2VN59"/>
<keyword evidence="4 5" id="KW-0472">Membrane</keyword>
<dbReference type="STRING" id="1344418.A0A1D2VN59"/>
<feature type="transmembrane region" description="Helical" evidence="5">
    <location>
        <begin position="25"/>
        <end position="51"/>
    </location>
</feature>
<feature type="transmembrane region" description="Helical" evidence="5">
    <location>
        <begin position="316"/>
        <end position="335"/>
    </location>
</feature>
<gene>
    <name evidence="6" type="ORF">ASCRUDRAFT_21371</name>
</gene>
<feature type="transmembrane region" description="Helical" evidence="5">
    <location>
        <begin position="165"/>
        <end position="185"/>
    </location>
</feature>
<feature type="non-terminal residue" evidence="6">
    <location>
        <position position="519"/>
    </location>
</feature>
<dbReference type="AlphaFoldDB" id="A0A1D2VN59"/>
<dbReference type="EMBL" id="KV454476">
    <property type="protein sequence ID" value="ODV63048.1"/>
    <property type="molecule type" value="Genomic_DNA"/>
</dbReference>
<dbReference type="OrthoDB" id="6415790at2759"/>
<dbReference type="Gene3D" id="1.20.1250.20">
    <property type="entry name" value="MFS general substrate transporter like domains"/>
    <property type="match status" value="1"/>
</dbReference>
<evidence type="ECO:0000256" key="1">
    <source>
        <dbReference type="ARBA" id="ARBA00004141"/>
    </source>
</evidence>
<organism evidence="6 7">
    <name type="scientific">Ascoidea rubescens DSM 1968</name>
    <dbReference type="NCBI Taxonomy" id="1344418"/>
    <lineage>
        <taxon>Eukaryota</taxon>
        <taxon>Fungi</taxon>
        <taxon>Dikarya</taxon>
        <taxon>Ascomycota</taxon>
        <taxon>Saccharomycotina</taxon>
        <taxon>Saccharomycetes</taxon>
        <taxon>Ascoideaceae</taxon>
        <taxon>Ascoidea</taxon>
    </lineage>
</organism>
<dbReference type="InterPro" id="IPR036259">
    <property type="entry name" value="MFS_trans_sf"/>
</dbReference>
<dbReference type="GO" id="GO:0016020">
    <property type="term" value="C:membrane"/>
    <property type="evidence" value="ECO:0007669"/>
    <property type="project" value="UniProtKB-SubCell"/>
</dbReference>
<feature type="transmembrane region" description="Helical" evidence="5">
    <location>
        <begin position="347"/>
        <end position="366"/>
    </location>
</feature>
<protein>
    <submittedName>
        <fullName evidence="6">MFS general substrate transporter</fullName>
    </submittedName>
</protein>
<keyword evidence="2 5" id="KW-0812">Transmembrane</keyword>
<dbReference type="PANTHER" id="PTHR12778:SF9">
    <property type="entry name" value="ACETYL-COENZYME A TRANSPORTER 1"/>
    <property type="match status" value="1"/>
</dbReference>
<evidence type="ECO:0000256" key="4">
    <source>
        <dbReference type="ARBA" id="ARBA00023136"/>
    </source>
</evidence>
<dbReference type="GO" id="GO:0008521">
    <property type="term" value="F:acetyl-CoA transmembrane transporter activity"/>
    <property type="evidence" value="ECO:0007669"/>
    <property type="project" value="InterPro"/>
</dbReference>
<feature type="transmembrane region" description="Helical" evidence="5">
    <location>
        <begin position="125"/>
        <end position="145"/>
    </location>
</feature>
<dbReference type="Proteomes" id="UP000095038">
    <property type="component" value="Unassembled WGS sequence"/>
</dbReference>
<dbReference type="RefSeq" id="XP_020049355.1">
    <property type="nucleotide sequence ID" value="XM_020189686.2"/>
</dbReference>
<dbReference type="InterPro" id="IPR024371">
    <property type="entry name" value="AcetylCoA_trans_1-like"/>
</dbReference>
<evidence type="ECO:0000256" key="2">
    <source>
        <dbReference type="ARBA" id="ARBA00022692"/>
    </source>
</evidence>
<dbReference type="FunCoup" id="A0A1D2VN59">
    <property type="interactions" value="99"/>
</dbReference>
<proteinExistence type="predicted"/>
<feature type="non-terminal residue" evidence="6">
    <location>
        <position position="1"/>
    </location>
</feature>
<feature type="transmembrane region" description="Helical" evidence="5">
    <location>
        <begin position="481"/>
        <end position="500"/>
    </location>
</feature>
<sequence>LLPSPSGSLNKPPTHDTLTRIDYPAFFLLVVLYILQGIPSGLAFGSIPFLLKSSNLSYSQVGIFSLASYPYSLKLLWSPLVDSFYWTSIGRRKSWIIPIQFVTGFLLILLGLNINYYFDDLNLNLFKITFFFLILITLCATQDIAVDGWALTILSPTCLSFASTAQTIGLNIGYFMSFTIFLALNSKDLMNRYFRKIPQDYGLVELDGYLIFWGVVYILVTVVVFYVPETPEHLLFLSKKDDHMNNNNSNSNNDNDNDNNSWNAFKKVYVAMYKVIKLKNVQEFMIILLISKIGFQVNESATSLKLLEKGFSKEDLALTTLIDFPFEIIFGYYVAKWTRNDRPLNQWMIGYLGRLVSGIFSQLIVLKFPKNGKITFSYFLIVILNHLFGSFMSTIQFVCLCGFHTKIADPVIGGTYMTTLNTLSNLGGTWPKFFIYKMIDQLTMSICLPKTVEFKYLKNYLKLDVCEQEVDGSCVIKSDGYYSMNMLCVSLGFLLYIFYIKRKISKLQSLPISQWRVRK</sequence>
<dbReference type="SUPFAM" id="SSF103473">
    <property type="entry name" value="MFS general substrate transporter"/>
    <property type="match status" value="1"/>
</dbReference>
<dbReference type="GeneID" id="30963322"/>
<feature type="transmembrane region" description="Helical" evidence="5">
    <location>
        <begin position="97"/>
        <end position="118"/>
    </location>
</feature>
<dbReference type="GO" id="GO:0035348">
    <property type="term" value="P:acetyl-CoA transmembrane transport"/>
    <property type="evidence" value="ECO:0007669"/>
    <property type="project" value="InterPro"/>
</dbReference>
<dbReference type="PANTHER" id="PTHR12778">
    <property type="entry name" value="SOLUTE CARRIER FAMILY 33 ACETYL-COA TRANSPORTER -RELATED"/>
    <property type="match status" value="1"/>
</dbReference>
<dbReference type="Pfam" id="PF13000">
    <property type="entry name" value="Acatn"/>
    <property type="match status" value="2"/>
</dbReference>
<feature type="transmembrane region" description="Helical" evidence="5">
    <location>
        <begin position="206"/>
        <end position="227"/>
    </location>
</feature>
<name>A0A1D2VN59_9ASCO</name>
<evidence type="ECO:0000256" key="3">
    <source>
        <dbReference type="ARBA" id="ARBA00022989"/>
    </source>
</evidence>
<evidence type="ECO:0000256" key="5">
    <source>
        <dbReference type="SAM" id="Phobius"/>
    </source>
</evidence>
<accession>A0A1D2VN59</accession>